<name>A0A558E0W6_9GAMM</name>
<sequence>MFIVPESSVKGLRELQNKLATLGPKLAGRVLRQATMNATTPAMKTMREAAPKGKQAHRTYKGNLVAPGFLSRSIKRKSSYKNGKARVIIGVKKEAFYGVLFVEKGTKAHDIPKKEKWYQHRVPRRNGKSVTVRRKSRVTGAWRKKALFFNGRVVNHVRHPGARAKPWFVKSFVKNEKAMLTRLSEQLSKKIQRHLQQ</sequence>
<protein>
    <recommendedName>
        <fullName evidence="3">HK97 gp10 family phage protein</fullName>
    </recommendedName>
</protein>
<comment type="caution">
    <text evidence="1">The sequence shown here is derived from an EMBL/GenBank/DDBJ whole genome shotgun (WGS) entry which is preliminary data.</text>
</comment>
<accession>A0A558E0W6</accession>
<reference evidence="1 2" key="1">
    <citation type="submission" date="2019-07" db="EMBL/GenBank/DDBJ databases">
        <title>The pathways for chlorine oxyanion respiration interact through the shared metabolite chlorate.</title>
        <authorList>
            <person name="Barnum T.P."/>
            <person name="Cheng Y."/>
            <person name="Hill K.A."/>
            <person name="Lucas L.N."/>
            <person name="Carlson H.K."/>
            <person name="Coates J.D."/>
        </authorList>
    </citation>
    <scope>NUCLEOTIDE SEQUENCE [LARGE SCALE GENOMIC DNA]</scope>
    <source>
        <strain evidence="1 2">BK-1</strain>
    </source>
</reference>
<dbReference type="Proteomes" id="UP000316649">
    <property type="component" value="Unassembled WGS sequence"/>
</dbReference>
<proteinExistence type="predicted"/>
<evidence type="ECO:0000313" key="2">
    <source>
        <dbReference type="Proteomes" id="UP000316649"/>
    </source>
</evidence>
<organism evidence="1 2">
    <name type="scientific">Sedimenticola selenatireducens</name>
    <dbReference type="NCBI Taxonomy" id="191960"/>
    <lineage>
        <taxon>Bacteria</taxon>
        <taxon>Pseudomonadati</taxon>
        <taxon>Pseudomonadota</taxon>
        <taxon>Gammaproteobacteria</taxon>
        <taxon>Chromatiales</taxon>
        <taxon>Sedimenticolaceae</taxon>
        <taxon>Sedimenticola</taxon>
    </lineage>
</organism>
<keyword evidence="2" id="KW-1185">Reference proteome</keyword>
<dbReference type="OrthoDB" id="7585428at2"/>
<evidence type="ECO:0000313" key="1">
    <source>
        <dbReference type="EMBL" id="TVO75141.1"/>
    </source>
</evidence>
<dbReference type="AlphaFoldDB" id="A0A558E0W6"/>
<evidence type="ECO:0008006" key="3">
    <source>
        <dbReference type="Google" id="ProtNLM"/>
    </source>
</evidence>
<dbReference type="EMBL" id="VMNH01000009">
    <property type="protein sequence ID" value="TVO75141.1"/>
    <property type="molecule type" value="Genomic_DNA"/>
</dbReference>
<gene>
    <name evidence="1" type="ORF">FHP88_09005</name>
</gene>